<name>A0A2R2V0T6_9CAUD</name>
<proteinExistence type="predicted"/>
<protein>
    <submittedName>
        <fullName evidence="1">Uncharacterized protein</fullName>
    </submittedName>
</protein>
<dbReference type="EMBL" id="KY744566">
    <property type="protein sequence ID" value="ARB10932.1"/>
    <property type="molecule type" value="Genomic_DNA"/>
</dbReference>
<evidence type="ECO:0000313" key="2">
    <source>
        <dbReference type="Proteomes" id="UP000244377"/>
    </source>
</evidence>
<reference evidence="1 2" key="1">
    <citation type="submission" date="2017-03" db="EMBL/GenBank/DDBJ databases">
        <authorList>
            <person name="Afonso C.L."/>
            <person name="Miller P.J."/>
            <person name="Scott M.A."/>
            <person name="Spackman E."/>
            <person name="Goraichik I."/>
            <person name="Dimitrov K.M."/>
            <person name="Suarez D.L."/>
            <person name="Swayne D.E."/>
        </authorList>
    </citation>
    <scope>NUCLEOTIDE SEQUENCE [LARGE SCALE GENOMIC DNA]</scope>
</reference>
<organism evidence="1 2">
    <name type="scientific">Pectobacterium phage POP72</name>
    <dbReference type="NCBI Taxonomy" id="1965269"/>
    <lineage>
        <taxon>Viruses</taxon>
        <taxon>Duplodnaviria</taxon>
        <taxon>Heunggongvirae</taxon>
        <taxon>Uroviricota</taxon>
        <taxon>Caudoviricetes</taxon>
        <taxon>Autographivirales</taxon>
        <taxon>Autosignataviridae</taxon>
        <taxon>Molineuxvirinae</taxon>
        <taxon>Axomammavirus</taxon>
        <taxon>Axomammavirus PP1</taxon>
    </lineage>
</organism>
<sequence>MHKRKHSLKMFEGHDDLQAGITNQAFLFAQLTMQDAKANSLTREQIIKESTVKTERLIDKMTIKK</sequence>
<evidence type="ECO:0000313" key="1">
    <source>
        <dbReference type="EMBL" id="ARB10932.1"/>
    </source>
</evidence>
<accession>A0A2R2V0T6</accession>
<dbReference type="Proteomes" id="UP000244377">
    <property type="component" value="Genome"/>
</dbReference>
<gene>
    <name evidence="1" type="ORF">POP72_016</name>
</gene>